<dbReference type="PROSITE" id="PS51192">
    <property type="entry name" value="HELICASE_ATP_BIND_1"/>
    <property type="match status" value="1"/>
</dbReference>
<dbReference type="NCBIfam" id="NF008348">
    <property type="entry name" value="PRK11131.1"/>
    <property type="match status" value="1"/>
</dbReference>
<evidence type="ECO:0000256" key="4">
    <source>
        <dbReference type="ARBA" id="ARBA00022840"/>
    </source>
</evidence>
<dbReference type="InterPro" id="IPR027417">
    <property type="entry name" value="P-loop_NTPase"/>
</dbReference>
<evidence type="ECO:0000259" key="6">
    <source>
        <dbReference type="PROSITE" id="PS51194"/>
    </source>
</evidence>
<dbReference type="CDD" id="cd17989">
    <property type="entry name" value="DEXHc_HrpA"/>
    <property type="match status" value="1"/>
</dbReference>
<dbReference type="InterPro" id="IPR011545">
    <property type="entry name" value="DEAD/DEAH_box_helicase_dom"/>
</dbReference>
<evidence type="ECO:0000313" key="8">
    <source>
        <dbReference type="Proteomes" id="UP000029999"/>
    </source>
</evidence>
<keyword evidence="3 7" id="KW-0347">Helicase</keyword>
<evidence type="ECO:0000256" key="2">
    <source>
        <dbReference type="ARBA" id="ARBA00022801"/>
    </source>
</evidence>
<dbReference type="Pfam" id="PF00271">
    <property type="entry name" value="Helicase_C"/>
    <property type="match status" value="1"/>
</dbReference>
<dbReference type="InterPro" id="IPR001650">
    <property type="entry name" value="Helicase_C-like"/>
</dbReference>
<gene>
    <name evidence="7" type="ORF">LP43_1301</name>
</gene>
<dbReference type="SMART" id="SM00382">
    <property type="entry name" value="AAA"/>
    <property type="match status" value="1"/>
</dbReference>
<dbReference type="RefSeq" id="WP_281085169.1">
    <property type="nucleotide sequence ID" value="NZ_JRQD01000003.1"/>
</dbReference>
<keyword evidence="2" id="KW-0378">Hydrolase</keyword>
<dbReference type="Pfam" id="PF21010">
    <property type="entry name" value="HA2_C"/>
    <property type="match status" value="1"/>
</dbReference>
<organism evidence="7 8">
    <name type="scientific">Methylophaga thiooxydans</name>
    <dbReference type="NCBI Taxonomy" id="392484"/>
    <lineage>
        <taxon>Bacteria</taxon>
        <taxon>Pseudomonadati</taxon>
        <taxon>Pseudomonadota</taxon>
        <taxon>Gammaproteobacteria</taxon>
        <taxon>Thiotrichales</taxon>
        <taxon>Piscirickettsiaceae</taxon>
        <taxon>Methylophaga</taxon>
    </lineage>
</organism>
<dbReference type="Pfam" id="PF07717">
    <property type="entry name" value="OB_NTP_bind"/>
    <property type="match status" value="1"/>
</dbReference>
<sequence>MPVNKQTPEINALLQTTMLTDRHRLQRRWQQLQKQQHTDAQLEKLAGQIQASAERASRRLANIPKPTFNAELPVIERREEIAKAIQDNQVIILCGETGSGKTTQLPKICLELGRGVTGLIGHTQPRRIAARTVATRIAEELGSEIGKTVGYKVRFHDQVNAEQSYVKLMTDGILLAETQNDKFLNQYDTLIIDEAHERSLNIDFLLGYIKQLLPKRPDLKVIITSATIDTERFSKHFDNAPVIEVSGRTYPVDVRYRPLQTPDEDSPDYDMVQGIVAAVDELCREGPGDVLIFLAGERDIRDVSEALRKHHPPQTEILPLFARQSASEQNRVFKTGGQRRIILATNVAETSLTVPGIRYVVDPGNARISRYSVRNKVQRLPIEKVSQSSANQRAGRCGRVAAGICIRLYDEEDFTARPAFTDPEILRTNLGSVILQMSALKLGDPAKFPFINPPPQKMINDGYRLLDELNAVDRQRRITETGRQLAKLPIDPRIARMLLAGADHHSLTEVLIIASALSIQDPRERPMDKQQAADEVHSKYKDERSDFVSFIKLWNLYHEKKKHLSQNKLRKYCKENFLSFLRLREWHDIHQQLHIQLGELGLKFNQQEASYDAIHQALLCGLLSHIAFKSDKYEYTGARNLKLQIFPGSALHKKGPKWLMAAELVETGRLYARIVAKIDPTWIEPLAGSLIKRQYSDPHWEKKPAQVVAFESASLYGLPIVTRRRVHYGPIDPELSNEIFIREALVNGDWHCRAPFFKQNQTLIADIELLEQKSRRRDVLVDEDILFTFYRERIPHNIINGAGFEKWRKEAEKESPNLLFLSRGQLMQHDAEQVTADYYPDQMLINRVPLPLEYHFEPGKQHDGITQTIPLSLLNQTSPERYDWLVPGLLRDKIIFLIKALPKSLRRHFIPVPNYADQCLKQLSPESGALLPALSESLRKLSGVEIDASDWRTDDLPLYLQMNFKLVDDDGKLLDESRDLATLKENWAREAAASFRQIPDSEYEQQGLTSWQFNDLPEQVTLEQNGLEMTAYPTLVDKGDCVDLTLMDTASQAKELTHSGLRRLFMLVQADAVKYLSKNLPNLKQMCLHYANVPPSPYEAKQNSQHTPCEQLKTDLIHVAFDRCFLLEQPAIRTADDFQRRLDEKRSDLIKIAADLAQSIAGPLAEYHAIAKRLGNNMPLNAIHAVNDIREQLGYLIYQGFVHNTPDEALKRLPVYCQAAGSRLDKLLTDPAKDKQRMAEVMPHWQKFTQKVNKIETPEFWEYRWMLEEFRVSVFAQELKTAYPISAKRLQKQWQDC</sequence>
<dbReference type="PANTHER" id="PTHR18934:SF99">
    <property type="entry name" value="ATP-DEPENDENT RNA HELICASE DHX37-RELATED"/>
    <property type="match status" value="1"/>
</dbReference>
<dbReference type="InterPro" id="IPR007502">
    <property type="entry name" value="Helicase-assoc_dom"/>
</dbReference>
<comment type="caution">
    <text evidence="7">The sequence shown here is derived from an EMBL/GenBank/DDBJ whole genome shotgun (WGS) entry which is preliminary data.</text>
</comment>
<dbReference type="Gene3D" id="3.40.50.300">
    <property type="entry name" value="P-loop containing nucleotide triphosphate hydrolases"/>
    <property type="match status" value="2"/>
</dbReference>
<evidence type="ECO:0000256" key="3">
    <source>
        <dbReference type="ARBA" id="ARBA00022806"/>
    </source>
</evidence>
<accession>A0A0A0BI94</accession>
<dbReference type="InterPro" id="IPR014001">
    <property type="entry name" value="Helicase_ATP-bd"/>
</dbReference>
<dbReference type="InterPro" id="IPR024590">
    <property type="entry name" value="HrpA_C"/>
</dbReference>
<dbReference type="GO" id="GO:0003723">
    <property type="term" value="F:RNA binding"/>
    <property type="evidence" value="ECO:0007669"/>
    <property type="project" value="TreeGrafter"/>
</dbReference>
<keyword evidence="1" id="KW-0547">Nucleotide-binding</keyword>
<dbReference type="SMART" id="SM00487">
    <property type="entry name" value="DEXDc"/>
    <property type="match status" value="1"/>
</dbReference>
<dbReference type="STRING" id="392484.LP43_1301"/>
<keyword evidence="4" id="KW-0067">ATP-binding</keyword>
<evidence type="ECO:0000256" key="1">
    <source>
        <dbReference type="ARBA" id="ARBA00022741"/>
    </source>
</evidence>
<dbReference type="FunFam" id="1.20.120.1080:FF:000005">
    <property type="entry name" value="ATP-dependent helicase HrpA"/>
    <property type="match status" value="1"/>
</dbReference>
<reference evidence="7 8" key="1">
    <citation type="submission" date="2014-09" db="EMBL/GenBank/DDBJ databases">
        <authorList>
            <person name="Grob C."/>
            <person name="Taubert M."/>
            <person name="Howat A.M."/>
            <person name="Burns O.J."/>
            <person name="Dixon J.L."/>
            <person name="Chen Y."/>
            <person name="Murrell J.C."/>
        </authorList>
    </citation>
    <scope>NUCLEOTIDE SEQUENCE [LARGE SCALE GENOMIC DNA]</scope>
    <source>
        <strain evidence="7">L4</strain>
    </source>
</reference>
<feature type="domain" description="Helicase C-terminal" evidence="6">
    <location>
        <begin position="270"/>
        <end position="441"/>
    </location>
</feature>
<dbReference type="Gene3D" id="1.20.120.1080">
    <property type="match status" value="1"/>
</dbReference>
<dbReference type="InterPro" id="IPR003593">
    <property type="entry name" value="AAA+_ATPase"/>
</dbReference>
<dbReference type="InterPro" id="IPR011709">
    <property type="entry name" value="DEAD-box_helicase_OB_fold"/>
</dbReference>
<proteinExistence type="predicted"/>
<dbReference type="NCBIfam" id="TIGR01967">
    <property type="entry name" value="DEAH_box_HrpA"/>
    <property type="match status" value="1"/>
</dbReference>
<dbReference type="Pfam" id="PF11898">
    <property type="entry name" value="DUF3418"/>
    <property type="match status" value="1"/>
</dbReference>
<evidence type="ECO:0000313" key="7">
    <source>
        <dbReference type="EMBL" id="KGM06809.1"/>
    </source>
</evidence>
<dbReference type="SMART" id="SM00490">
    <property type="entry name" value="HELICc"/>
    <property type="match status" value="1"/>
</dbReference>
<dbReference type="PROSITE" id="PS51194">
    <property type="entry name" value="HELICASE_CTER"/>
    <property type="match status" value="1"/>
</dbReference>
<dbReference type="SMART" id="SM00847">
    <property type="entry name" value="HA2"/>
    <property type="match status" value="1"/>
</dbReference>
<feature type="domain" description="Helicase ATP-binding" evidence="5">
    <location>
        <begin position="82"/>
        <end position="246"/>
    </location>
</feature>
<dbReference type="PANTHER" id="PTHR18934">
    <property type="entry name" value="ATP-DEPENDENT RNA HELICASE"/>
    <property type="match status" value="1"/>
</dbReference>
<dbReference type="SUPFAM" id="SSF52540">
    <property type="entry name" value="P-loop containing nucleoside triphosphate hydrolases"/>
    <property type="match status" value="1"/>
</dbReference>
<name>A0A0A0BI94_9GAMM</name>
<dbReference type="CDD" id="cd18791">
    <property type="entry name" value="SF2_C_RHA"/>
    <property type="match status" value="1"/>
</dbReference>
<protein>
    <submittedName>
        <fullName evidence="7">ATP-dependent helicase HrpA</fullName>
    </submittedName>
</protein>
<dbReference type="InterPro" id="IPR010222">
    <property type="entry name" value="RNA_helicase_HrpA"/>
</dbReference>
<dbReference type="FunFam" id="3.40.50.300:FF:000575">
    <property type="entry name" value="ATP-dependent helicase hrpA"/>
    <property type="match status" value="1"/>
</dbReference>
<dbReference type="GO" id="GO:0003724">
    <property type="term" value="F:RNA helicase activity"/>
    <property type="evidence" value="ECO:0007669"/>
    <property type="project" value="InterPro"/>
</dbReference>
<dbReference type="EMBL" id="JRQD01000003">
    <property type="protein sequence ID" value="KGM06809.1"/>
    <property type="molecule type" value="Genomic_DNA"/>
</dbReference>
<dbReference type="GO" id="GO:0016787">
    <property type="term" value="F:hydrolase activity"/>
    <property type="evidence" value="ECO:0007669"/>
    <property type="project" value="UniProtKB-KW"/>
</dbReference>
<evidence type="ECO:0000259" key="5">
    <source>
        <dbReference type="PROSITE" id="PS51192"/>
    </source>
</evidence>
<dbReference type="Pfam" id="PF00270">
    <property type="entry name" value="DEAD"/>
    <property type="match status" value="1"/>
</dbReference>
<dbReference type="Proteomes" id="UP000029999">
    <property type="component" value="Unassembled WGS sequence"/>
</dbReference>
<dbReference type="GO" id="GO:0005524">
    <property type="term" value="F:ATP binding"/>
    <property type="evidence" value="ECO:0007669"/>
    <property type="project" value="UniProtKB-KW"/>
</dbReference>